<dbReference type="SMART" id="SM00576">
    <property type="entry name" value="BTP"/>
    <property type="match status" value="1"/>
</dbReference>
<accession>A0A0N4VHC8</accession>
<feature type="compositionally biased region" description="Basic and acidic residues" evidence="8">
    <location>
        <begin position="339"/>
        <end position="349"/>
    </location>
</feature>
<dbReference type="GO" id="GO:0005669">
    <property type="term" value="C:transcription factor TFIID complex"/>
    <property type="evidence" value="ECO:0007669"/>
    <property type="project" value="InterPro"/>
</dbReference>
<sequence>MAMKSFHPLCSTQSTSTYVPTAADFVFRKILRQAAAAICKQAGFETVESQVLELISHMMNSYLLELGISTRLVTEVAGRTVSTPSDTLLGLIELGASVMELPPYLAKCRSQGTFCIAAPKVSNPSNVPSPLRVGNARPHHPHIPDSLPPFPDPHTYIRTEIAGDPELTFEKVREDSALLKRNTEVSLRDFMLRIHPSVSLFSAYEERVRKEAVMQLESRARQKKARIRGRMAQLEAQRLNQELKNAADQEMPEIFETNDEPMQADENEFSGDLDDLIAEEMFELDETENSLVRRKVPAICQILEPSLDSRPYLSALLSDELGEEGSDQPASPTAPTPHSDGHNTSHNGDDENTTEGNPYLRPPRIAVVAELESMDF</sequence>
<keyword evidence="5" id="KW-0804">Transcription</keyword>
<dbReference type="InterPro" id="IPR037818">
    <property type="entry name" value="TAF8"/>
</dbReference>
<evidence type="ECO:0000313" key="10">
    <source>
        <dbReference type="EMBL" id="VDD94823.1"/>
    </source>
</evidence>
<dbReference type="OrthoDB" id="2193813at2759"/>
<dbReference type="PANTHER" id="PTHR46469">
    <property type="entry name" value="TRANSCRIPTION INITIATION FACTOR TFIID SUBUNIT 8"/>
    <property type="match status" value="1"/>
</dbReference>
<evidence type="ECO:0000259" key="9">
    <source>
        <dbReference type="SMART" id="SM00576"/>
    </source>
</evidence>
<evidence type="ECO:0000256" key="6">
    <source>
        <dbReference type="ARBA" id="ARBA00023242"/>
    </source>
</evidence>
<gene>
    <name evidence="10" type="ORF">EVEC_LOCUS9574</name>
</gene>
<dbReference type="GO" id="GO:0006367">
    <property type="term" value="P:transcription initiation at RNA polymerase II promoter"/>
    <property type="evidence" value="ECO:0007669"/>
    <property type="project" value="TreeGrafter"/>
</dbReference>
<dbReference type="AlphaFoldDB" id="A0A0N4VHC8"/>
<dbReference type="GO" id="GO:0046982">
    <property type="term" value="F:protein heterodimerization activity"/>
    <property type="evidence" value="ECO:0007669"/>
    <property type="project" value="InterPro"/>
</dbReference>
<evidence type="ECO:0000256" key="2">
    <source>
        <dbReference type="ARBA" id="ARBA00008767"/>
    </source>
</evidence>
<keyword evidence="4" id="KW-0805">Transcription regulation</keyword>
<dbReference type="Gene3D" id="1.10.20.10">
    <property type="entry name" value="Histone, subunit A"/>
    <property type="match status" value="1"/>
</dbReference>
<comment type="subcellular location">
    <subcellularLocation>
        <location evidence="1">Nucleus</location>
    </subcellularLocation>
</comment>
<evidence type="ECO:0000256" key="1">
    <source>
        <dbReference type="ARBA" id="ARBA00004123"/>
    </source>
</evidence>
<protein>
    <recommendedName>
        <fullName evidence="3">Transcription initiation factor TFIID subunit 8</fullName>
    </recommendedName>
</protein>
<keyword evidence="11" id="KW-1185">Reference proteome</keyword>
<dbReference type="EMBL" id="UXUI01010147">
    <property type="protein sequence ID" value="VDD94823.1"/>
    <property type="molecule type" value="Genomic_DNA"/>
</dbReference>
<evidence type="ECO:0000256" key="8">
    <source>
        <dbReference type="SAM" id="MobiDB-lite"/>
    </source>
</evidence>
<dbReference type="STRING" id="51028.A0A0N4VHC8"/>
<keyword evidence="6" id="KW-0539">Nucleus</keyword>
<organism evidence="12">
    <name type="scientific">Enterobius vermicularis</name>
    <name type="common">Human pinworm</name>
    <dbReference type="NCBI Taxonomy" id="51028"/>
    <lineage>
        <taxon>Eukaryota</taxon>
        <taxon>Metazoa</taxon>
        <taxon>Ecdysozoa</taxon>
        <taxon>Nematoda</taxon>
        <taxon>Chromadorea</taxon>
        <taxon>Rhabditida</taxon>
        <taxon>Spirurina</taxon>
        <taxon>Oxyuridomorpha</taxon>
        <taxon>Oxyuroidea</taxon>
        <taxon>Oxyuridae</taxon>
        <taxon>Enterobius</taxon>
    </lineage>
</organism>
<evidence type="ECO:0000256" key="4">
    <source>
        <dbReference type="ARBA" id="ARBA00023015"/>
    </source>
</evidence>
<comment type="similarity">
    <text evidence="2">Belongs to the TAF8 family.</text>
</comment>
<dbReference type="CDD" id="cd08049">
    <property type="entry name" value="TAF8"/>
    <property type="match status" value="1"/>
</dbReference>
<dbReference type="Proteomes" id="UP000274131">
    <property type="component" value="Unassembled WGS sequence"/>
</dbReference>
<dbReference type="InterPro" id="IPR009072">
    <property type="entry name" value="Histone-fold"/>
</dbReference>
<evidence type="ECO:0000256" key="3">
    <source>
        <dbReference type="ARBA" id="ARBA00017307"/>
    </source>
</evidence>
<feature type="coiled-coil region" evidence="7">
    <location>
        <begin position="217"/>
        <end position="249"/>
    </location>
</feature>
<evidence type="ECO:0000313" key="12">
    <source>
        <dbReference type="WBParaSite" id="EVEC_0001022901-mRNA-1"/>
    </source>
</evidence>
<feature type="region of interest" description="Disordered" evidence="8">
    <location>
        <begin position="321"/>
        <end position="364"/>
    </location>
</feature>
<evidence type="ECO:0000256" key="5">
    <source>
        <dbReference type="ARBA" id="ARBA00023163"/>
    </source>
</evidence>
<reference evidence="12" key="1">
    <citation type="submission" date="2017-02" db="UniProtKB">
        <authorList>
            <consortium name="WormBaseParasite"/>
        </authorList>
    </citation>
    <scope>IDENTIFICATION</scope>
</reference>
<dbReference type="WBParaSite" id="EVEC_0001022901-mRNA-1">
    <property type="protein sequence ID" value="EVEC_0001022901-mRNA-1"/>
    <property type="gene ID" value="EVEC_0001022901"/>
</dbReference>
<dbReference type="InterPro" id="IPR019473">
    <property type="entry name" value="TFIID_su8_C"/>
</dbReference>
<dbReference type="CDD" id="cd22918">
    <property type="entry name" value="HFD_TAF8"/>
    <property type="match status" value="1"/>
</dbReference>
<proteinExistence type="inferred from homology"/>
<reference evidence="10 11" key="2">
    <citation type="submission" date="2018-10" db="EMBL/GenBank/DDBJ databases">
        <authorList>
            <consortium name="Pathogen Informatics"/>
        </authorList>
    </citation>
    <scope>NUCLEOTIDE SEQUENCE [LARGE SCALE GENOMIC DNA]</scope>
</reference>
<dbReference type="Pfam" id="PF07524">
    <property type="entry name" value="Bromo_TP"/>
    <property type="match status" value="1"/>
</dbReference>
<keyword evidence="7" id="KW-0175">Coiled coil</keyword>
<dbReference type="PANTHER" id="PTHR46469:SF1">
    <property type="entry name" value="TRANSCRIPTION INITIATION FACTOR TFIID SUBUNIT 8"/>
    <property type="match status" value="1"/>
</dbReference>
<evidence type="ECO:0000256" key="7">
    <source>
        <dbReference type="SAM" id="Coils"/>
    </source>
</evidence>
<name>A0A0N4VHC8_ENTVE</name>
<evidence type="ECO:0000313" key="11">
    <source>
        <dbReference type="Proteomes" id="UP000274131"/>
    </source>
</evidence>
<feature type="domain" description="Bromodomain associated" evidence="9">
    <location>
        <begin position="24"/>
        <end position="100"/>
    </location>
</feature>
<dbReference type="InterPro" id="IPR006565">
    <property type="entry name" value="BTP"/>
</dbReference>
<dbReference type="Pfam" id="PF10406">
    <property type="entry name" value="TAF8_C"/>
    <property type="match status" value="1"/>
</dbReference>